<evidence type="ECO:0000313" key="2">
    <source>
        <dbReference type="Proteomes" id="UP000785200"/>
    </source>
</evidence>
<gene>
    <name evidence="1" type="ORF">D0Z07_1322</name>
</gene>
<dbReference type="EMBL" id="VNKQ01000003">
    <property type="protein sequence ID" value="KAG0652173.1"/>
    <property type="molecule type" value="Genomic_DNA"/>
</dbReference>
<evidence type="ECO:0000313" key="1">
    <source>
        <dbReference type="EMBL" id="KAG0652173.1"/>
    </source>
</evidence>
<dbReference type="AlphaFoldDB" id="A0A9P6VR89"/>
<feature type="non-terminal residue" evidence="1">
    <location>
        <position position="1"/>
    </location>
</feature>
<name>A0A9P6VR89_9HELO</name>
<proteinExistence type="predicted"/>
<reference evidence="1" key="1">
    <citation type="submission" date="2019-07" db="EMBL/GenBank/DDBJ databases">
        <title>Hyphodiscus hymeniophilus genome sequencing and assembly.</title>
        <authorList>
            <person name="Kramer G."/>
            <person name="Nodwell J."/>
        </authorList>
    </citation>
    <scope>NUCLEOTIDE SEQUENCE</scope>
    <source>
        <strain evidence="1">ATCC 34498</strain>
    </source>
</reference>
<sequence length="411" mass="46721">MASNTFPYEIKRLIYDYADLPTIKSLRQVSKAWALVGVELILLPTFHINSHLHDVQRLLDIGSHPTLSLQAVKVINKLSFQNTGWDSQYFRRIVCGRHEHRRYYEAQVFVPTEAEADALEELDKFTTRKDRDDQIEDTIDFLISALKSVPQVNSIEIKSRNLFENGLLRKVWEEYSLEAYRLQQHQTWKVLSAARTAGLNVHHFSHDQLISSCFEDRGSLRSEPMGRQDITSLKSLKLVISDHQGILSSADGAALIRLRGLLSAIKSLETLSITFEVLGSISLDFLPVSTTSALRSLTLSSFSLDPTKLLAFLEGHASTLRNLRLGWVDIPQGQGKWRDFLDDVRTLLGNTLAKFQVSGMLRSVDGDGEQWLLWPQYDAEWSVLEKQNSPRTKELEVFVLRDGPWPMVASD</sequence>
<dbReference type="Proteomes" id="UP000785200">
    <property type="component" value="Unassembled WGS sequence"/>
</dbReference>
<organism evidence="1 2">
    <name type="scientific">Hyphodiscus hymeniophilus</name>
    <dbReference type="NCBI Taxonomy" id="353542"/>
    <lineage>
        <taxon>Eukaryota</taxon>
        <taxon>Fungi</taxon>
        <taxon>Dikarya</taxon>
        <taxon>Ascomycota</taxon>
        <taxon>Pezizomycotina</taxon>
        <taxon>Leotiomycetes</taxon>
        <taxon>Helotiales</taxon>
        <taxon>Hyphodiscaceae</taxon>
        <taxon>Hyphodiscus</taxon>
    </lineage>
</organism>
<comment type="caution">
    <text evidence="1">The sequence shown here is derived from an EMBL/GenBank/DDBJ whole genome shotgun (WGS) entry which is preliminary data.</text>
</comment>
<protein>
    <recommendedName>
        <fullName evidence="3">F-box domain-containing protein</fullName>
    </recommendedName>
</protein>
<dbReference type="OrthoDB" id="5224238at2759"/>
<evidence type="ECO:0008006" key="3">
    <source>
        <dbReference type="Google" id="ProtNLM"/>
    </source>
</evidence>
<accession>A0A9P6VR89</accession>
<keyword evidence="2" id="KW-1185">Reference proteome</keyword>